<accession>A0AAD9IP98</accession>
<gene>
    <name evidence="4" type="ORF">QBZ16_000664</name>
</gene>
<dbReference type="PANTHER" id="PTHR47216:SF4">
    <property type="entry name" value="OS01G0859400 PROTEIN"/>
    <property type="match status" value="1"/>
</dbReference>
<dbReference type="Pfam" id="PF22784">
    <property type="entry name" value="PTP-SAK"/>
    <property type="match status" value="1"/>
</dbReference>
<keyword evidence="1" id="KW-0378">Hydrolase</keyword>
<dbReference type="InterPro" id="IPR016130">
    <property type="entry name" value="Tyr_Pase_AS"/>
</dbReference>
<dbReference type="EMBL" id="JASFZW010000001">
    <property type="protein sequence ID" value="KAK2080810.1"/>
    <property type="molecule type" value="Genomic_DNA"/>
</dbReference>
<dbReference type="Gene3D" id="3.90.190.10">
    <property type="entry name" value="Protein tyrosine phosphatase superfamily"/>
    <property type="match status" value="1"/>
</dbReference>
<dbReference type="AlphaFoldDB" id="A0AAD9IP98"/>
<keyword evidence="5" id="KW-1185">Reference proteome</keyword>
<evidence type="ECO:0000259" key="3">
    <source>
        <dbReference type="PROSITE" id="PS50056"/>
    </source>
</evidence>
<comment type="caution">
    <text evidence="4">The sequence shown here is derived from an EMBL/GenBank/DDBJ whole genome shotgun (WGS) entry which is preliminary data.</text>
</comment>
<proteinExistence type="predicted"/>
<organism evidence="4 5">
    <name type="scientific">Prototheca wickerhamii</name>
    <dbReference type="NCBI Taxonomy" id="3111"/>
    <lineage>
        <taxon>Eukaryota</taxon>
        <taxon>Viridiplantae</taxon>
        <taxon>Chlorophyta</taxon>
        <taxon>core chlorophytes</taxon>
        <taxon>Trebouxiophyceae</taxon>
        <taxon>Chlorellales</taxon>
        <taxon>Chlorellaceae</taxon>
        <taxon>Prototheca</taxon>
    </lineage>
</organism>
<dbReference type="InterPro" id="IPR029021">
    <property type="entry name" value="Prot-tyrosine_phosphatase-like"/>
</dbReference>
<dbReference type="CDD" id="cd14527">
    <property type="entry name" value="DSP_bac"/>
    <property type="match status" value="1"/>
</dbReference>
<reference evidence="4" key="1">
    <citation type="submission" date="2021-01" db="EMBL/GenBank/DDBJ databases">
        <authorList>
            <person name="Eckstrom K.M.E."/>
        </authorList>
    </citation>
    <scope>NUCLEOTIDE SEQUENCE</scope>
    <source>
        <strain evidence="4">UVCC 0001</strain>
    </source>
</reference>
<feature type="chain" id="PRO_5042135797" description="Tyrosine specific protein phosphatases domain-containing protein" evidence="2">
    <location>
        <begin position="20"/>
        <end position="220"/>
    </location>
</feature>
<keyword evidence="2" id="KW-0732">Signal</keyword>
<dbReference type="InterPro" id="IPR057023">
    <property type="entry name" value="PTP-SAK"/>
</dbReference>
<evidence type="ECO:0000313" key="5">
    <source>
        <dbReference type="Proteomes" id="UP001255856"/>
    </source>
</evidence>
<protein>
    <recommendedName>
        <fullName evidence="3">Tyrosine specific protein phosphatases domain-containing protein</fullName>
    </recommendedName>
</protein>
<dbReference type="PANTHER" id="PTHR47216">
    <property type="match status" value="1"/>
</dbReference>
<evidence type="ECO:0000256" key="1">
    <source>
        <dbReference type="ARBA" id="ARBA00022801"/>
    </source>
</evidence>
<dbReference type="GO" id="GO:0016791">
    <property type="term" value="F:phosphatase activity"/>
    <property type="evidence" value="ECO:0007669"/>
    <property type="project" value="UniProtKB-ARBA"/>
</dbReference>
<dbReference type="SMART" id="SM00195">
    <property type="entry name" value="DSPc"/>
    <property type="match status" value="1"/>
</dbReference>
<dbReference type="InterPro" id="IPR000387">
    <property type="entry name" value="Tyr_Pase_dom"/>
</dbReference>
<evidence type="ECO:0000313" key="4">
    <source>
        <dbReference type="EMBL" id="KAK2080810.1"/>
    </source>
</evidence>
<dbReference type="SUPFAM" id="SSF52799">
    <property type="entry name" value="(Phosphotyrosine protein) phosphatases II"/>
    <property type="match status" value="1"/>
</dbReference>
<name>A0AAD9IP98_PROWI</name>
<dbReference type="PROSITE" id="PS50056">
    <property type="entry name" value="TYR_PHOSPHATASE_2"/>
    <property type="match status" value="1"/>
</dbReference>
<feature type="domain" description="Tyrosine specific protein phosphatases" evidence="3">
    <location>
        <begin position="152"/>
        <end position="205"/>
    </location>
</feature>
<dbReference type="PROSITE" id="PS00383">
    <property type="entry name" value="TYR_PHOSPHATASE_1"/>
    <property type="match status" value="1"/>
</dbReference>
<dbReference type="Proteomes" id="UP001255856">
    <property type="component" value="Unassembled WGS sequence"/>
</dbReference>
<feature type="signal peptide" evidence="2">
    <location>
        <begin position="1"/>
        <end position="19"/>
    </location>
</feature>
<sequence length="220" mass="23820">MIHLSTIVATGSLIPAALAISGRHALPRFITLTLAHIAGTGLLTPQGTIKPLNLSLLWPYHAALRTKLALQRAVSDEPAWNAVTPHYFIGAWPSEQALVPALNASVLDVTCELPLQVQPPAYLSIPVWDTHCPTPAQLDAAVLWAERQVAAGRTVLVHCAHGHGRSAAVLAAILIARGVAETPEEAEALMRAQRPRVKLNARQRRGVELWARSRDLKRTE</sequence>
<dbReference type="InterPro" id="IPR020422">
    <property type="entry name" value="TYR_PHOSPHATASE_DUAL_dom"/>
</dbReference>
<evidence type="ECO:0000256" key="2">
    <source>
        <dbReference type="SAM" id="SignalP"/>
    </source>
</evidence>